<dbReference type="PROSITE" id="PS50893">
    <property type="entry name" value="ABC_TRANSPORTER_2"/>
    <property type="match status" value="1"/>
</dbReference>
<organism evidence="9 10">
    <name type="scientific">Marinobacter pelagius</name>
    <dbReference type="NCBI Taxonomy" id="379482"/>
    <lineage>
        <taxon>Bacteria</taxon>
        <taxon>Pseudomonadati</taxon>
        <taxon>Pseudomonadota</taxon>
        <taxon>Gammaproteobacteria</taxon>
        <taxon>Pseudomonadales</taxon>
        <taxon>Marinobacteraceae</taxon>
        <taxon>Marinobacter</taxon>
    </lineage>
</organism>
<evidence type="ECO:0000313" key="9">
    <source>
        <dbReference type="EMBL" id="SFN04274.1"/>
    </source>
</evidence>
<dbReference type="GO" id="GO:0005524">
    <property type="term" value="F:ATP binding"/>
    <property type="evidence" value="ECO:0007669"/>
    <property type="project" value="UniProtKB-KW"/>
</dbReference>
<keyword evidence="4" id="KW-0547">Nucleotide-binding</keyword>
<dbReference type="SMART" id="SM00382">
    <property type="entry name" value="AAA"/>
    <property type="match status" value="1"/>
</dbReference>
<sequence length="204" mass="22544">MLEVKDLTFRYPDTETTWRFTFQVDHGQCIALNGPSGSGKSTLLNLLAGFLTPESGSIHWEGRLLNELPPWDRPVTSLFQEHNLFEHLDVQTNIGLGMHPGLKLSAEQKQAISRGLASVGIAGFESRMPGDLSGGQRQRVALLRALLRDQPILLLDEPLTGLDAEARTQLRSLLLRHKAAGKVLVLASHDAEDRKILADKQLNL</sequence>
<keyword evidence="6" id="KW-1278">Translocase</keyword>
<evidence type="ECO:0000256" key="5">
    <source>
        <dbReference type="ARBA" id="ARBA00022840"/>
    </source>
</evidence>
<reference evidence="10" key="1">
    <citation type="submission" date="2016-10" db="EMBL/GenBank/DDBJ databases">
        <authorList>
            <person name="Varghese N."/>
            <person name="Submissions S."/>
        </authorList>
    </citation>
    <scope>NUCLEOTIDE SEQUENCE [LARGE SCALE GENOMIC DNA]</scope>
    <source>
        <strain evidence="10">CGMCC 1.6775</strain>
    </source>
</reference>
<keyword evidence="10" id="KW-1185">Reference proteome</keyword>
<evidence type="ECO:0000256" key="1">
    <source>
        <dbReference type="ARBA" id="ARBA00022448"/>
    </source>
</evidence>
<accession>A0A1I4VSM7</accession>
<evidence type="ECO:0000256" key="7">
    <source>
        <dbReference type="ARBA" id="ARBA00023136"/>
    </source>
</evidence>
<dbReference type="RefSeq" id="WP_092002290.1">
    <property type="nucleotide sequence ID" value="NZ_FOUR01000004.1"/>
</dbReference>
<dbReference type="InterPro" id="IPR003439">
    <property type="entry name" value="ABC_transporter-like_ATP-bd"/>
</dbReference>
<keyword evidence="3" id="KW-0997">Cell inner membrane</keyword>
<keyword evidence="1" id="KW-0813">Transport</keyword>
<dbReference type="Proteomes" id="UP000199339">
    <property type="component" value="Unassembled WGS sequence"/>
</dbReference>
<dbReference type="Pfam" id="PF00005">
    <property type="entry name" value="ABC_tran"/>
    <property type="match status" value="1"/>
</dbReference>
<evidence type="ECO:0000259" key="8">
    <source>
        <dbReference type="PROSITE" id="PS50893"/>
    </source>
</evidence>
<dbReference type="InterPro" id="IPR003593">
    <property type="entry name" value="AAA+_ATPase"/>
</dbReference>
<feature type="domain" description="ABC transporter" evidence="8">
    <location>
        <begin position="2"/>
        <end position="204"/>
    </location>
</feature>
<dbReference type="PROSITE" id="PS00211">
    <property type="entry name" value="ABC_TRANSPORTER_1"/>
    <property type="match status" value="1"/>
</dbReference>
<name>A0A1I4VSM7_9GAMM</name>
<evidence type="ECO:0000313" key="10">
    <source>
        <dbReference type="Proteomes" id="UP000199339"/>
    </source>
</evidence>
<proteinExistence type="predicted"/>
<keyword evidence="5 9" id="KW-0067">ATP-binding</keyword>
<protein>
    <submittedName>
        <fullName evidence="9">Thiamine transport system ATP-binding protein</fullName>
    </submittedName>
</protein>
<dbReference type="InterPro" id="IPR027417">
    <property type="entry name" value="P-loop_NTPase"/>
</dbReference>
<dbReference type="InterPro" id="IPR017871">
    <property type="entry name" value="ABC_transporter-like_CS"/>
</dbReference>
<dbReference type="InterPro" id="IPR050093">
    <property type="entry name" value="ABC_SmlMolc_Importer"/>
</dbReference>
<keyword evidence="7" id="KW-0472">Membrane</keyword>
<keyword evidence="2" id="KW-1003">Cell membrane</keyword>
<dbReference type="GO" id="GO:0016887">
    <property type="term" value="F:ATP hydrolysis activity"/>
    <property type="evidence" value="ECO:0007669"/>
    <property type="project" value="InterPro"/>
</dbReference>
<evidence type="ECO:0000256" key="6">
    <source>
        <dbReference type="ARBA" id="ARBA00022967"/>
    </source>
</evidence>
<evidence type="ECO:0000256" key="4">
    <source>
        <dbReference type="ARBA" id="ARBA00022741"/>
    </source>
</evidence>
<dbReference type="SUPFAM" id="SSF52540">
    <property type="entry name" value="P-loop containing nucleoside triphosphate hydrolases"/>
    <property type="match status" value="1"/>
</dbReference>
<evidence type="ECO:0000256" key="3">
    <source>
        <dbReference type="ARBA" id="ARBA00022519"/>
    </source>
</evidence>
<dbReference type="OrthoDB" id="9802264at2"/>
<gene>
    <name evidence="9" type="ORF">SAMN04487961_1917</name>
</gene>
<dbReference type="Gene3D" id="3.40.50.300">
    <property type="entry name" value="P-loop containing nucleotide triphosphate hydrolases"/>
    <property type="match status" value="1"/>
</dbReference>
<evidence type="ECO:0000256" key="2">
    <source>
        <dbReference type="ARBA" id="ARBA00022475"/>
    </source>
</evidence>
<dbReference type="PANTHER" id="PTHR42781">
    <property type="entry name" value="SPERMIDINE/PUTRESCINE IMPORT ATP-BINDING PROTEIN POTA"/>
    <property type="match status" value="1"/>
</dbReference>
<dbReference type="EMBL" id="FOUR01000004">
    <property type="protein sequence ID" value="SFN04274.1"/>
    <property type="molecule type" value="Genomic_DNA"/>
</dbReference>
<dbReference type="PANTHER" id="PTHR42781:SF1">
    <property type="entry name" value="THIAMINE IMPORT ATP-BINDING PROTEIN THIQ"/>
    <property type="match status" value="1"/>
</dbReference>
<dbReference type="AlphaFoldDB" id="A0A1I4VSM7"/>